<proteinExistence type="inferred from homology"/>
<dbReference type="PANTHER" id="PTHR46300">
    <property type="entry name" value="P450, PUTATIVE (EUROFUNG)-RELATED-RELATED"/>
    <property type="match status" value="1"/>
</dbReference>
<evidence type="ECO:0000313" key="11">
    <source>
        <dbReference type="EMBL" id="KAE9404645.1"/>
    </source>
</evidence>
<dbReference type="Pfam" id="PF00067">
    <property type="entry name" value="p450"/>
    <property type="match status" value="1"/>
</dbReference>
<dbReference type="PROSITE" id="PS00086">
    <property type="entry name" value="CYTOCHROME_P450"/>
    <property type="match status" value="1"/>
</dbReference>
<evidence type="ECO:0000256" key="8">
    <source>
        <dbReference type="ARBA" id="ARBA00023033"/>
    </source>
</evidence>
<evidence type="ECO:0000313" key="12">
    <source>
        <dbReference type="Proteomes" id="UP000799118"/>
    </source>
</evidence>
<keyword evidence="12" id="KW-1185">Reference proteome</keyword>
<dbReference type="Gene3D" id="1.10.630.10">
    <property type="entry name" value="Cytochrome P450"/>
    <property type="match status" value="1"/>
</dbReference>
<evidence type="ECO:0000256" key="6">
    <source>
        <dbReference type="ARBA" id="ARBA00023002"/>
    </source>
</evidence>
<keyword evidence="8 10" id="KW-0503">Monooxygenase</keyword>
<evidence type="ECO:0000256" key="2">
    <source>
        <dbReference type="ARBA" id="ARBA00005179"/>
    </source>
</evidence>
<dbReference type="GO" id="GO:0004497">
    <property type="term" value="F:monooxygenase activity"/>
    <property type="evidence" value="ECO:0007669"/>
    <property type="project" value="UniProtKB-KW"/>
</dbReference>
<dbReference type="AlphaFoldDB" id="A0A6A4I7E4"/>
<sequence>MPTHDAWVEYRNWGREYGELVYIHDRNILIINNSRVAIDLLEKRSRIYSDRQMTPMMKICGAELILSLVRYSERWRRDRKLFQQNFRQAAIKRFHPAQYNKIHEFLRELITTPDNFMRHTMAVSQRIIFSALYGLDVSPEDPLAVKAVRTLHTMGGTLIIGAFPVIERFPWMRFLPSWFPGCGFKRIADHCIKEIQELDNALFDLAIDNLNTGSSGTSLIAELAAKSEGRLAEIEAIKTMGTISFLAAADTTMSSISSFMLAMTLHPDAQTKGQEEIDRIVGKDRLPTLEDRPSLPYIEAIYREVMRLHPPGPLGIAHRLIEDDFYHGYYIPKGCVVVPNIWAMNRDGDVYLRPDEFLPERFLETPSGPFTSINDIHAFGFGRRVCVGRHMADESVWLAIASVLATLTLGKAKDEEGNEIEISEEYTDSFFRYPKPYRCSIAPRTLNAEKLILATALNAYQI</sequence>
<evidence type="ECO:0000256" key="10">
    <source>
        <dbReference type="RuleBase" id="RU000461"/>
    </source>
</evidence>
<gene>
    <name evidence="11" type="ORF">BT96DRAFT_916739</name>
</gene>
<feature type="binding site" description="axial binding residue" evidence="9">
    <location>
        <position position="386"/>
    </location>
    <ligand>
        <name>heme</name>
        <dbReference type="ChEBI" id="CHEBI:30413"/>
    </ligand>
    <ligandPart>
        <name>Fe</name>
        <dbReference type="ChEBI" id="CHEBI:18248"/>
    </ligandPart>
</feature>
<dbReference type="InterPro" id="IPR050364">
    <property type="entry name" value="Cytochrome_P450_fung"/>
</dbReference>
<evidence type="ECO:0000256" key="3">
    <source>
        <dbReference type="ARBA" id="ARBA00010617"/>
    </source>
</evidence>
<dbReference type="Proteomes" id="UP000799118">
    <property type="component" value="Unassembled WGS sequence"/>
</dbReference>
<dbReference type="InterPro" id="IPR017972">
    <property type="entry name" value="Cyt_P450_CS"/>
</dbReference>
<comment type="similarity">
    <text evidence="3 10">Belongs to the cytochrome P450 family.</text>
</comment>
<evidence type="ECO:0000256" key="1">
    <source>
        <dbReference type="ARBA" id="ARBA00001971"/>
    </source>
</evidence>
<dbReference type="PRINTS" id="PR00463">
    <property type="entry name" value="EP450I"/>
</dbReference>
<dbReference type="GO" id="GO:0016705">
    <property type="term" value="F:oxidoreductase activity, acting on paired donors, with incorporation or reduction of molecular oxygen"/>
    <property type="evidence" value="ECO:0007669"/>
    <property type="project" value="InterPro"/>
</dbReference>
<evidence type="ECO:0000256" key="5">
    <source>
        <dbReference type="ARBA" id="ARBA00022723"/>
    </source>
</evidence>
<keyword evidence="7 9" id="KW-0408">Iron</keyword>
<reference evidence="11" key="1">
    <citation type="journal article" date="2019" name="Environ. Microbiol.">
        <title>Fungal ecological strategies reflected in gene transcription - a case study of two litter decomposers.</title>
        <authorList>
            <person name="Barbi F."/>
            <person name="Kohler A."/>
            <person name="Barry K."/>
            <person name="Baskaran P."/>
            <person name="Daum C."/>
            <person name="Fauchery L."/>
            <person name="Ihrmark K."/>
            <person name="Kuo A."/>
            <person name="LaButti K."/>
            <person name="Lipzen A."/>
            <person name="Morin E."/>
            <person name="Grigoriev I.V."/>
            <person name="Henrissat B."/>
            <person name="Lindahl B."/>
            <person name="Martin F."/>
        </authorList>
    </citation>
    <scope>NUCLEOTIDE SEQUENCE</scope>
    <source>
        <strain evidence="11">JB14</strain>
    </source>
</reference>
<dbReference type="EMBL" id="ML769415">
    <property type="protein sequence ID" value="KAE9404645.1"/>
    <property type="molecule type" value="Genomic_DNA"/>
</dbReference>
<dbReference type="SUPFAM" id="SSF48264">
    <property type="entry name" value="Cytochrome P450"/>
    <property type="match status" value="1"/>
</dbReference>
<dbReference type="PRINTS" id="PR00385">
    <property type="entry name" value="P450"/>
</dbReference>
<keyword evidence="5 9" id="KW-0479">Metal-binding</keyword>
<dbReference type="GO" id="GO:0020037">
    <property type="term" value="F:heme binding"/>
    <property type="evidence" value="ECO:0007669"/>
    <property type="project" value="InterPro"/>
</dbReference>
<evidence type="ECO:0000256" key="7">
    <source>
        <dbReference type="ARBA" id="ARBA00023004"/>
    </source>
</evidence>
<protein>
    <submittedName>
        <fullName evidence="11">Cytochrome P450 2 Le.CYP2</fullName>
    </submittedName>
</protein>
<comment type="cofactor">
    <cofactor evidence="1 9">
        <name>heme</name>
        <dbReference type="ChEBI" id="CHEBI:30413"/>
    </cofactor>
</comment>
<evidence type="ECO:0000256" key="9">
    <source>
        <dbReference type="PIRSR" id="PIRSR602401-1"/>
    </source>
</evidence>
<dbReference type="InterPro" id="IPR036396">
    <property type="entry name" value="Cyt_P450_sf"/>
</dbReference>
<dbReference type="GO" id="GO:0005506">
    <property type="term" value="F:iron ion binding"/>
    <property type="evidence" value="ECO:0007669"/>
    <property type="project" value="InterPro"/>
</dbReference>
<dbReference type="PANTHER" id="PTHR46300:SF7">
    <property type="entry name" value="P450, PUTATIVE (EUROFUNG)-RELATED"/>
    <property type="match status" value="1"/>
</dbReference>
<dbReference type="CDD" id="cd11065">
    <property type="entry name" value="CYP64-like"/>
    <property type="match status" value="1"/>
</dbReference>
<keyword evidence="6 10" id="KW-0560">Oxidoreductase</keyword>
<organism evidence="11 12">
    <name type="scientific">Gymnopus androsaceus JB14</name>
    <dbReference type="NCBI Taxonomy" id="1447944"/>
    <lineage>
        <taxon>Eukaryota</taxon>
        <taxon>Fungi</taxon>
        <taxon>Dikarya</taxon>
        <taxon>Basidiomycota</taxon>
        <taxon>Agaricomycotina</taxon>
        <taxon>Agaricomycetes</taxon>
        <taxon>Agaricomycetidae</taxon>
        <taxon>Agaricales</taxon>
        <taxon>Marasmiineae</taxon>
        <taxon>Omphalotaceae</taxon>
        <taxon>Gymnopus</taxon>
    </lineage>
</organism>
<name>A0A6A4I7E4_9AGAR</name>
<comment type="pathway">
    <text evidence="2">Secondary metabolite biosynthesis.</text>
</comment>
<evidence type="ECO:0000256" key="4">
    <source>
        <dbReference type="ARBA" id="ARBA00022617"/>
    </source>
</evidence>
<accession>A0A6A4I7E4</accession>
<dbReference type="OrthoDB" id="2789670at2759"/>
<keyword evidence="4 9" id="KW-0349">Heme</keyword>
<dbReference type="InterPro" id="IPR001128">
    <property type="entry name" value="Cyt_P450"/>
</dbReference>
<dbReference type="InterPro" id="IPR002401">
    <property type="entry name" value="Cyt_P450_E_grp-I"/>
</dbReference>